<protein>
    <submittedName>
        <fullName evidence="4">Beta-lactamase</fullName>
    </submittedName>
</protein>
<evidence type="ECO:0000256" key="1">
    <source>
        <dbReference type="ARBA" id="ARBA00009009"/>
    </source>
</evidence>
<dbReference type="InterPro" id="IPR050789">
    <property type="entry name" value="Diverse_Enzym_Activities"/>
</dbReference>
<dbReference type="InterPro" id="IPR001466">
    <property type="entry name" value="Beta-lactam-related"/>
</dbReference>
<comment type="caution">
    <text evidence="4">The sequence shown here is derived from an EMBL/GenBank/DDBJ whole genome shotgun (WGS) entry which is preliminary data.</text>
</comment>
<dbReference type="GO" id="GO:0016787">
    <property type="term" value="F:hydrolase activity"/>
    <property type="evidence" value="ECO:0007669"/>
    <property type="project" value="UniProtKB-KW"/>
</dbReference>
<name>A0A8K0WP61_9HYPO</name>
<reference evidence="4" key="1">
    <citation type="journal article" date="2021" name="Nat. Commun.">
        <title>Genetic determinants of endophytism in the Arabidopsis root mycobiome.</title>
        <authorList>
            <person name="Mesny F."/>
            <person name="Miyauchi S."/>
            <person name="Thiergart T."/>
            <person name="Pickel B."/>
            <person name="Atanasova L."/>
            <person name="Karlsson M."/>
            <person name="Huettel B."/>
            <person name="Barry K.W."/>
            <person name="Haridas S."/>
            <person name="Chen C."/>
            <person name="Bauer D."/>
            <person name="Andreopoulos W."/>
            <person name="Pangilinan J."/>
            <person name="LaButti K."/>
            <person name="Riley R."/>
            <person name="Lipzen A."/>
            <person name="Clum A."/>
            <person name="Drula E."/>
            <person name="Henrissat B."/>
            <person name="Kohler A."/>
            <person name="Grigoriev I.V."/>
            <person name="Martin F.M."/>
            <person name="Hacquard S."/>
        </authorList>
    </citation>
    <scope>NUCLEOTIDE SEQUENCE</scope>
    <source>
        <strain evidence="4">MPI-CAGE-CH-0235</strain>
    </source>
</reference>
<dbReference type="InterPro" id="IPR012338">
    <property type="entry name" value="Beta-lactam/transpept-like"/>
</dbReference>
<dbReference type="SUPFAM" id="SSF56601">
    <property type="entry name" value="beta-lactamase/transpeptidase-like"/>
    <property type="match status" value="1"/>
</dbReference>
<organism evidence="4 5">
    <name type="scientific">Stachybotrys elegans</name>
    <dbReference type="NCBI Taxonomy" id="80388"/>
    <lineage>
        <taxon>Eukaryota</taxon>
        <taxon>Fungi</taxon>
        <taxon>Dikarya</taxon>
        <taxon>Ascomycota</taxon>
        <taxon>Pezizomycotina</taxon>
        <taxon>Sordariomycetes</taxon>
        <taxon>Hypocreomycetidae</taxon>
        <taxon>Hypocreales</taxon>
        <taxon>Stachybotryaceae</taxon>
        <taxon>Stachybotrys</taxon>
    </lineage>
</organism>
<keyword evidence="5" id="KW-1185">Reference proteome</keyword>
<dbReference type="OrthoDB" id="428260at2759"/>
<feature type="domain" description="Beta-lactamase-related" evidence="3">
    <location>
        <begin position="10"/>
        <end position="370"/>
    </location>
</feature>
<accession>A0A8K0WP61</accession>
<dbReference type="EMBL" id="JAGPNK010000011">
    <property type="protein sequence ID" value="KAH7311515.1"/>
    <property type="molecule type" value="Genomic_DNA"/>
</dbReference>
<keyword evidence="2" id="KW-0378">Hydrolase</keyword>
<proteinExistence type="inferred from homology"/>
<evidence type="ECO:0000313" key="5">
    <source>
        <dbReference type="Proteomes" id="UP000813444"/>
    </source>
</evidence>
<evidence type="ECO:0000259" key="3">
    <source>
        <dbReference type="Pfam" id="PF00144"/>
    </source>
</evidence>
<dbReference type="PANTHER" id="PTHR43283:SF17">
    <property type="entry name" value="(LOVD), PUTATIVE (AFU_ORTHOLOGUE AFUA_5G00920)-RELATED"/>
    <property type="match status" value="1"/>
</dbReference>
<sequence>MARNLLETAYQAAIEDGKIHGAIVSATNAHGTFTFNKTFGHRVLLSGQKKPLEPDDVLFIASSTKLITTIAALQCVEKGRLTLDGDLTSISQDLASKRVLKGWTSDDEPLLEPSAGPMTLRMLLTHSSGLSYFFMEPLTKWQQKFNPPTGKPQSVEELYNQPLGYQPGTSWAYGSGLDWTGRIVEHVTGLTLGEYMHQNIFAPLGITDAQFYPVTREDMRARMVDLNPDDPEGLGRAVFGGDGSGNKMSRGEFGGHGLFMTGTGFVKILHSLLANDGKLLKSTTVDDMFQNHLSPSAASEIDSKIGPPGTFFRMCTEGKVGYGLGGLLTLDNSEGWYGENTMTWGGGATFLWFIDRKNDLCGFTSLQAALPVDAKEMAALKKLFSHDIYHKRSQYT</sequence>
<gene>
    <name evidence="4" type="ORF">B0I35DRAFT_438220</name>
</gene>
<evidence type="ECO:0000313" key="4">
    <source>
        <dbReference type="EMBL" id="KAH7311515.1"/>
    </source>
</evidence>
<dbReference type="PANTHER" id="PTHR43283">
    <property type="entry name" value="BETA-LACTAMASE-RELATED"/>
    <property type="match status" value="1"/>
</dbReference>
<dbReference type="Proteomes" id="UP000813444">
    <property type="component" value="Unassembled WGS sequence"/>
</dbReference>
<dbReference type="AlphaFoldDB" id="A0A8K0WP61"/>
<dbReference type="Pfam" id="PF00144">
    <property type="entry name" value="Beta-lactamase"/>
    <property type="match status" value="1"/>
</dbReference>
<dbReference type="Gene3D" id="3.40.710.10">
    <property type="entry name" value="DD-peptidase/beta-lactamase superfamily"/>
    <property type="match status" value="1"/>
</dbReference>
<comment type="similarity">
    <text evidence="1">Belongs to the class-A beta-lactamase family.</text>
</comment>
<evidence type="ECO:0000256" key="2">
    <source>
        <dbReference type="ARBA" id="ARBA00022801"/>
    </source>
</evidence>